<dbReference type="Proteomes" id="UP001054889">
    <property type="component" value="Unassembled WGS sequence"/>
</dbReference>
<dbReference type="InterPro" id="IPR053198">
    <property type="entry name" value="Gynoecium_Dev_Regulator"/>
</dbReference>
<dbReference type="PANTHER" id="PTHR31066">
    <property type="entry name" value="OS05G0427100 PROTEIN-RELATED"/>
    <property type="match status" value="1"/>
</dbReference>
<dbReference type="CDD" id="cd06410">
    <property type="entry name" value="PB1_UP2"/>
    <property type="match status" value="1"/>
</dbReference>
<dbReference type="PANTHER" id="PTHR31066:SF91">
    <property type="entry name" value="OS05G0427100 PROTEIN"/>
    <property type="match status" value="1"/>
</dbReference>
<feature type="region of interest" description="Disordered" evidence="1">
    <location>
        <begin position="159"/>
        <end position="215"/>
    </location>
</feature>
<protein>
    <recommendedName>
        <fullName evidence="2">PB1 domain-containing protein</fullName>
    </recommendedName>
</protein>
<reference evidence="3" key="2">
    <citation type="submission" date="2021-12" db="EMBL/GenBank/DDBJ databases">
        <title>Resequencing data analysis of finger millet.</title>
        <authorList>
            <person name="Hatakeyama M."/>
            <person name="Aluri S."/>
            <person name="Balachadran M.T."/>
            <person name="Sivarajan S.R."/>
            <person name="Poveda L."/>
            <person name="Shimizu-Inatsugi R."/>
            <person name="Schlapbach R."/>
            <person name="Sreeman S.M."/>
            <person name="Shimizu K.K."/>
        </authorList>
    </citation>
    <scope>NUCLEOTIDE SEQUENCE</scope>
</reference>
<feature type="compositionally biased region" description="Basic residues" evidence="1">
    <location>
        <begin position="163"/>
        <end position="177"/>
    </location>
</feature>
<sequence length="340" mass="36378">MAALTATTESEGATTDDDVHLSPTSVCRSDGGGGSERIKLLCSFGGRIIPRPNDGALKYIGGETRVLAVPRSIPFREMKKKVEEMFKTEVAAIKYQLLSLSEDLDVLVSVTCDDDLAHMLDEYDRLEAKRSPTTSPRFRLYIFAPQATTTSPRPVLPAAAAAHHPHHHHHHYQHNNHHFQPGEPVTPSGSPRGFLATSHGTMSAGNSPRAGSAAAAEPPVFESLVGGMQRVRSSPNLGSLADLAVAAQHMHPQHAADVGGYLGSSPGGAGPLFGHHYQQHQYAPVHVPQHPPGRYVHRVGGNYLAAPPMVPVARPVSRGGPVPHGGEMMQTPKKSALVWD</sequence>
<dbReference type="EMBL" id="BQKI01000071">
    <property type="protein sequence ID" value="GJN14472.1"/>
    <property type="molecule type" value="Genomic_DNA"/>
</dbReference>
<reference evidence="3" key="1">
    <citation type="journal article" date="2018" name="DNA Res.">
        <title>Multiple hybrid de novo genome assembly of finger millet, an orphan allotetraploid crop.</title>
        <authorList>
            <person name="Hatakeyama M."/>
            <person name="Aluri S."/>
            <person name="Balachadran M.T."/>
            <person name="Sivarajan S.R."/>
            <person name="Patrignani A."/>
            <person name="Gruter S."/>
            <person name="Poveda L."/>
            <person name="Shimizu-Inatsugi R."/>
            <person name="Baeten J."/>
            <person name="Francoijs K.J."/>
            <person name="Nataraja K.N."/>
            <person name="Reddy Y.A.N."/>
            <person name="Phadnis S."/>
            <person name="Ravikumar R.L."/>
            <person name="Schlapbach R."/>
            <person name="Sreeman S.M."/>
            <person name="Shimizu K.K."/>
        </authorList>
    </citation>
    <scope>NUCLEOTIDE SEQUENCE</scope>
</reference>
<feature type="region of interest" description="Disordered" evidence="1">
    <location>
        <begin position="1"/>
        <end position="30"/>
    </location>
</feature>
<dbReference type="SUPFAM" id="SSF54277">
    <property type="entry name" value="CAD &amp; PB1 domains"/>
    <property type="match status" value="1"/>
</dbReference>
<dbReference type="Pfam" id="PF00564">
    <property type="entry name" value="PB1"/>
    <property type="match status" value="1"/>
</dbReference>
<accession>A0AAV5DWH8</accession>
<dbReference type="AlphaFoldDB" id="A0AAV5DWH8"/>
<gene>
    <name evidence="3" type="primary">gb01306</name>
    <name evidence="3" type="ORF">PR202_gb01306</name>
</gene>
<dbReference type="Gene3D" id="3.10.20.90">
    <property type="entry name" value="Phosphatidylinositol 3-kinase Catalytic Subunit, Chain A, domain 1"/>
    <property type="match status" value="1"/>
</dbReference>
<evidence type="ECO:0000313" key="3">
    <source>
        <dbReference type="EMBL" id="GJN14472.1"/>
    </source>
</evidence>
<feature type="compositionally biased region" description="Polar residues" evidence="1">
    <location>
        <begin position="1"/>
        <end position="13"/>
    </location>
</feature>
<keyword evidence="4" id="KW-1185">Reference proteome</keyword>
<organism evidence="3 4">
    <name type="scientific">Eleusine coracana subsp. coracana</name>
    <dbReference type="NCBI Taxonomy" id="191504"/>
    <lineage>
        <taxon>Eukaryota</taxon>
        <taxon>Viridiplantae</taxon>
        <taxon>Streptophyta</taxon>
        <taxon>Embryophyta</taxon>
        <taxon>Tracheophyta</taxon>
        <taxon>Spermatophyta</taxon>
        <taxon>Magnoliopsida</taxon>
        <taxon>Liliopsida</taxon>
        <taxon>Poales</taxon>
        <taxon>Poaceae</taxon>
        <taxon>PACMAD clade</taxon>
        <taxon>Chloridoideae</taxon>
        <taxon>Cynodonteae</taxon>
        <taxon>Eleusininae</taxon>
        <taxon>Eleusine</taxon>
    </lineage>
</organism>
<feature type="region of interest" description="Disordered" evidence="1">
    <location>
        <begin position="320"/>
        <end position="340"/>
    </location>
</feature>
<evidence type="ECO:0000259" key="2">
    <source>
        <dbReference type="SMART" id="SM00666"/>
    </source>
</evidence>
<evidence type="ECO:0000313" key="4">
    <source>
        <dbReference type="Proteomes" id="UP001054889"/>
    </source>
</evidence>
<evidence type="ECO:0000256" key="1">
    <source>
        <dbReference type="SAM" id="MobiDB-lite"/>
    </source>
</evidence>
<dbReference type="InterPro" id="IPR000270">
    <property type="entry name" value="PB1_dom"/>
</dbReference>
<name>A0AAV5DWH8_ELECO</name>
<feature type="domain" description="PB1" evidence="2">
    <location>
        <begin position="52"/>
        <end position="145"/>
    </location>
</feature>
<comment type="caution">
    <text evidence="3">The sequence shown here is derived from an EMBL/GenBank/DDBJ whole genome shotgun (WGS) entry which is preliminary data.</text>
</comment>
<dbReference type="SMART" id="SM00666">
    <property type="entry name" value="PB1"/>
    <property type="match status" value="1"/>
</dbReference>
<proteinExistence type="predicted"/>